<protein>
    <recommendedName>
        <fullName evidence="12">D-alanine--D-alanine ligase</fullName>
        <ecNumber evidence="12">6.3.2.4</ecNumber>
    </recommendedName>
    <alternativeName>
        <fullName evidence="12">D-Ala-D-Ala ligase</fullName>
    </alternativeName>
    <alternativeName>
        <fullName evidence="12">D-alanylalanine synthetase</fullName>
    </alternativeName>
</protein>
<comment type="function">
    <text evidence="12">Cell wall formation.</text>
</comment>
<evidence type="ECO:0000256" key="7">
    <source>
        <dbReference type="ARBA" id="ARBA00022842"/>
    </source>
</evidence>
<keyword evidence="12" id="KW-0963">Cytoplasm</keyword>
<keyword evidence="10 15" id="KW-0464">Manganese</keyword>
<keyword evidence="20" id="KW-1185">Reference proteome</keyword>
<dbReference type="Gene3D" id="3.30.1490.20">
    <property type="entry name" value="ATP-grasp fold, A domain"/>
    <property type="match status" value="1"/>
</dbReference>
<feature type="binding site" evidence="15">
    <location>
        <position position="367"/>
    </location>
    <ligand>
        <name>Mg(2+)</name>
        <dbReference type="ChEBI" id="CHEBI:18420"/>
        <label>2</label>
    </ligand>
</feature>
<feature type="binding site" evidence="14">
    <location>
        <position position="183"/>
    </location>
    <ligand>
        <name>ATP</name>
        <dbReference type="ChEBI" id="CHEBI:30616"/>
    </ligand>
</feature>
<comment type="pathway">
    <text evidence="12">Cell wall biogenesis; peptidoglycan biosynthesis.</text>
</comment>
<dbReference type="PROSITE" id="PS00843">
    <property type="entry name" value="DALA_DALA_LIGASE_1"/>
    <property type="match status" value="1"/>
</dbReference>
<dbReference type="PANTHER" id="PTHR23132:SF25">
    <property type="entry name" value="D-ALANINE--D-ALANINE LIGASE A"/>
    <property type="match status" value="1"/>
</dbReference>
<keyword evidence="4 15" id="KW-0479">Metal-binding</keyword>
<proteinExistence type="inferred from homology"/>
<keyword evidence="8 12" id="KW-0133">Cell shape</keyword>
<dbReference type="PROSITE" id="PS00844">
    <property type="entry name" value="DALA_DALA_LIGASE_2"/>
    <property type="match status" value="1"/>
</dbReference>
<feature type="binding site" evidence="15">
    <location>
        <position position="367"/>
    </location>
    <ligand>
        <name>Mg(2+)</name>
        <dbReference type="ChEBI" id="CHEBI:18420"/>
        <label>1</label>
    </ligand>
</feature>
<comment type="cofactor">
    <cofactor evidence="15">
        <name>Mg(2+)</name>
        <dbReference type="ChEBI" id="CHEBI:18420"/>
    </cofactor>
    <cofactor evidence="15">
        <name>Mn(2+)</name>
        <dbReference type="ChEBI" id="CHEBI:29035"/>
    </cofactor>
    <text evidence="15">Binds 2 magnesium or manganese ions per subunit.</text>
</comment>
<dbReference type="PANTHER" id="PTHR23132">
    <property type="entry name" value="D-ALANINE--D-ALANINE LIGASE"/>
    <property type="match status" value="1"/>
</dbReference>
<sequence length="410" mass="43802">MSQNPAETDRPIGADRAATPPAHRGSGTDGRLRVMVLFGGRSSEHPVSCVTAAGVLRALDPQMYEVVPVGITSTGQWAAVQSDPDLWSLRGTELPRVPEPEIPLVLSSTPHGHELLPARTCATSGPVGQQETDPIPGVGGVDVVFPVLHGPYGEDGTLQGLLEMAGIPYVGPGVLASAVGMDKHFMKVAFQAAGLTVGPWETITDRQWLTDPQAALDRAARLEFPVFVKPARAGSSIGITRVTEPAGLRAAVEEARRYDPKVVVEAGIVGREIECAVLDGHGTQMPRASLPGEIVVHDGADHHDFYDFAAKYQDSSAADLSCPAELPEQAIQTVRELAVVAFDAVEAEGLSRVDFFYTPDGEFIINEINTMPGFTPISMYPAMWERSGLPYAELLDELIDLALERGTGLR</sequence>
<evidence type="ECO:0000256" key="2">
    <source>
        <dbReference type="ARBA" id="ARBA00010871"/>
    </source>
</evidence>
<dbReference type="InterPro" id="IPR011127">
    <property type="entry name" value="Dala_Dala_lig_N"/>
</dbReference>
<keyword evidence="5 14" id="KW-0547">Nucleotide-binding</keyword>
<evidence type="ECO:0000256" key="1">
    <source>
        <dbReference type="ARBA" id="ARBA00001936"/>
    </source>
</evidence>
<evidence type="ECO:0000256" key="16">
    <source>
        <dbReference type="PROSITE-ProRule" id="PRU00409"/>
    </source>
</evidence>
<evidence type="ECO:0000256" key="8">
    <source>
        <dbReference type="ARBA" id="ARBA00022960"/>
    </source>
</evidence>
<feature type="active site" evidence="13">
    <location>
        <position position="235"/>
    </location>
</feature>
<dbReference type="GO" id="GO:0005524">
    <property type="term" value="F:ATP binding"/>
    <property type="evidence" value="ECO:0007669"/>
    <property type="project" value="UniProtKB-UniRule"/>
</dbReference>
<feature type="binding site" evidence="14">
    <location>
        <begin position="235"/>
        <end position="236"/>
    </location>
    <ligand>
        <name>ATP</name>
        <dbReference type="ChEBI" id="CHEBI:30616"/>
    </ligand>
</feature>
<reference evidence="19 20" key="1">
    <citation type="submission" date="2016-10" db="EMBL/GenBank/DDBJ databases">
        <authorList>
            <person name="de Groot N.N."/>
        </authorList>
    </citation>
    <scope>NUCLEOTIDE SEQUENCE [LARGE SCALE GENOMIC DNA]</scope>
    <source>
        <strain evidence="19 20">CGMCC 1.7054</strain>
    </source>
</reference>
<evidence type="ECO:0000256" key="12">
    <source>
        <dbReference type="HAMAP-Rule" id="MF_00047"/>
    </source>
</evidence>
<evidence type="ECO:0000256" key="3">
    <source>
        <dbReference type="ARBA" id="ARBA00022598"/>
    </source>
</evidence>
<evidence type="ECO:0000256" key="17">
    <source>
        <dbReference type="SAM" id="MobiDB-lite"/>
    </source>
</evidence>
<feature type="active site" evidence="13">
    <location>
        <position position="378"/>
    </location>
</feature>
<evidence type="ECO:0000256" key="14">
    <source>
        <dbReference type="PIRSR" id="PIRSR039102-2"/>
    </source>
</evidence>
<feature type="binding site" evidence="14">
    <location>
        <begin position="265"/>
        <end position="272"/>
    </location>
    <ligand>
        <name>ATP</name>
        <dbReference type="ChEBI" id="CHEBI:30616"/>
    </ligand>
</feature>
<evidence type="ECO:0000256" key="11">
    <source>
        <dbReference type="ARBA" id="ARBA00023316"/>
    </source>
</evidence>
<comment type="similarity">
    <text evidence="2 12">Belongs to the D-alanine--D-alanine ligase family.</text>
</comment>
<feature type="binding site" evidence="14">
    <location>
        <begin position="227"/>
        <end position="229"/>
    </location>
    <ligand>
        <name>ATP</name>
        <dbReference type="ChEBI" id="CHEBI:30616"/>
    </ligand>
</feature>
<evidence type="ECO:0000259" key="18">
    <source>
        <dbReference type="PROSITE" id="PS50975"/>
    </source>
</evidence>
<dbReference type="EC" id="6.3.2.4" evidence="12"/>
<dbReference type="InterPro" id="IPR005905">
    <property type="entry name" value="D_ala_D_ala"/>
</dbReference>
<dbReference type="Proteomes" id="UP000198881">
    <property type="component" value="Unassembled WGS sequence"/>
</dbReference>
<dbReference type="PIRSF" id="PIRSF039102">
    <property type="entry name" value="Ddl/VanB"/>
    <property type="match status" value="1"/>
</dbReference>
<dbReference type="SUPFAM" id="SSF56059">
    <property type="entry name" value="Glutathione synthetase ATP-binding domain-like"/>
    <property type="match status" value="1"/>
</dbReference>
<evidence type="ECO:0000256" key="10">
    <source>
        <dbReference type="ARBA" id="ARBA00023211"/>
    </source>
</evidence>
<accession>A0A1I7MGQ5</accession>
<keyword evidence="3 12" id="KW-0436">Ligase</keyword>
<dbReference type="Pfam" id="PF01820">
    <property type="entry name" value="Dala_Dala_lig_N"/>
    <property type="match status" value="1"/>
</dbReference>
<name>A0A1I7MGQ5_9MICC</name>
<evidence type="ECO:0000256" key="13">
    <source>
        <dbReference type="PIRSR" id="PIRSR039102-1"/>
    </source>
</evidence>
<dbReference type="InterPro" id="IPR016185">
    <property type="entry name" value="PreATP-grasp_dom_sf"/>
</dbReference>
<dbReference type="InterPro" id="IPR000291">
    <property type="entry name" value="D-Ala_lig_Van_CS"/>
</dbReference>
<dbReference type="InterPro" id="IPR011095">
    <property type="entry name" value="Dala_Dala_lig_C"/>
</dbReference>
<evidence type="ECO:0000313" key="20">
    <source>
        <dbReference type="Proteomes" id="UP000198881"/>
    </source>
</evidence>
<dbReference type="GO" id="GO:0008716">
    <property type="term" value="F:D-alanine-D-alanine ligase activity"/>
    <property type="evidence" value="ECO:0007669"/>
    <property type="project" value="UniProtKB-UniRule"/>
</dbReference>
<dbReference type="GO" id="GO:0005829">
    <property type="term" value="C:cytosol"/>
    <property type="evidence" value="ECO:0007669"/>
    <property type="project" value="TreeGrafter"/>
</dbReference>
<dbReference type="STRING" id="574650.SAMN04487966_102178"/>
<comment type="subcellular location">
    <subcellularLocation>
        <location evidence="12">Cytoplasm</location>
    </subcellularLocation>
</comment>
<evidence type="ECO:0000256" key="6">
    <source>
        <dbReference type="ARBA" id="ARBA00022840"/>
    </source>
</evidence>
<comment type="cofactor">
    <cofactor evidence="1">
        <name>Mn(2+)</name>
        <dbReference type="ChEBI" id="CHEBI:29035"/>
    </cofactor>
</comment>
<dbReference type="UniPathway" id="UPA00219"/>
<evidence type="ECO:0000256" key="4">
    <source>
        <dbReference type="ARBA" id="ARBA00022723"/>
    </source>
</evidence>
<evidence type="ECO:0000256" key="9">
    <source>
        <dbReference type="ARBA" id="ARBA00022984"/>
    </source>
</evidence>
<dbReference type="InterPro" id="IPR013815">
    <property type="entry name" value="ATP_grasp_subdomain_1"/>
</dbReference>
<dbReference type="HAMAP" id="MF_00047">
    <property type="entry name" value="Dala_Dala_lig"/>
    <property type="match status" value="1"/>
</dbReference>
<dbReference type="NCBIfam" id="NF002528">
    <property type="entry name" value="PRK01966.1-4"/>
    <property type="match status" value="1"/>
</dbReference>
<dbReference type="GO" id="GO:0008360">
    <property type="term" value="P:regulation of cell shape"/>
    <property type="evidence" value="ECO:0007669"/>
    <property type="project" value="UniProtKB-KW"/>
</dbReference>
<feature type="binding site" evidence="15">
    <location>
        <position position="369"/>
    </location>
    <ligand>
        <name>Mg(2+)</name>
        <dbReference type="ChEBI" id="CHEBI:18420"/>
        <label>2</label>
    </ligand>
</feature>
<dbReference type="SUPFAM" id="SSF52440">
    <property type="entry name" value="PreATP-grasp domain"/>
    <property type="match status" value="1"/>
</dbReference>
<dbReference type="Gene3D" id="3.30.470.20">
    <property type="entry name" value="ATP-grasp fold, B domain"/>
    <property type="match status" value="1"/>
</dbReference>
<dbReference type="GO" id="GO:0009252">
    <property type="term" value="P:peptidoglycan biosynthetic process"/>
    <property type="evidence" value="ECO:0007669"/>
    <property type="project" value="UniProtKB-UniRule"/>
</dbReference>
<dbReference type="FunFam" id="3.30.470.20:FF:000008">
    <property type="entry name" value="D-alanine--D-alanine ligase"/>
    <property type="match status" value="1"/>
</dbReference>
<dbReference type="Pfam" id="PF07478">
    <property type="entry name" value="Dala_Dala_lig_C"/>
    <property type="match status" value="1"/>
</dbReference>
<dbReference type="NCBIfam" id="TIGR01205">
    <property type="entry name" value="D_ala_D_alaTIGR"/>
    <property type="match status" value="1"/>
</dbReference>
<feature type="binding site" evidence="15">
    <location>
        <position position="354"/>
    </location>
    <ligand>
        <name>Mg(2+)</name>
        <dbReference type="ChEBI" id="CHEBI:18420"/>
        <label>1</label>
    </ligand>
</feature>
<feature type="binding site" evidence="14">
    <location>
        <begin position="366"/>
        <end position="367"/>
    </location>
    <ligand>
        <name>ATP</name>
        <dbReference type="ChEBI" id="CHEBI:30616"/>
    </ligand>
</feature>
<dbReference type="InterPro" id="IPR011761">
    <property type="entry name" value="ATP-grasp"/>
</dbReference>
<keyword evidence="9 12" id="KW-0573">Peptidoglycan synthesis</keyword>
<dbReference type="GO" id="GO:0046872">
    <property type="term" value="F:metal ion binding"/>
    <property type="evidence" value="ECO:0007669"/>
    <property type="project" value="UniProtKB-KW"/>
</dbReference>
<gene>
    <name evidence="12" type="primary">ddl</name>
    <name evidence="19" type="ORF">SAMN04487966_102178</name>
</gene>
<evidence type="ECO:0000313" key="19">
    <source>
        <dbReference type="EMBL" id="SFV21097.1"/>
    </source>
</evidence>
<evidence type="ECO:0000256" key="15">
    <source>
        <dbReference type="PIRSR" id="PIRSR039102-3"/>
    </source>
</evidence>
<feature type="active site" evidence="13">
    <location>
        <position position="44"/>
    </location>
</feature>
<feature type="region of interest" description="Disordered" evidence="17">
    <location>
        <begin position="1"/>
        <end position="29"/>
    </location>
</feature>
<dbReference type="EMBL" id="FPCG01000002">
    <property type="protein sequence ID" value="SFV21097.1"/>
    <property type="molecule type" value="Genomic_DNA"/>
</dbReference>
<dbReference type="GO" id="GO:0071555">
    <property type="term" value="P:cell wall organization"/>
    <property type="evidence" value="ECO:0007669"/>
    <property type="project" value="UniProtKB-KW"/>
</dbReference>
<dbReference type="PROSITE" id="PS50975">
    <property type="entry name" value="ATP_GRASP"/>
    <property type="match status" value="1"/>
</dbReference>
<organism evidence="19 20">
    <name type="scientific">Micrococcus terreus</name>
    <dbReference type="NCBI Taxonomy" id="574650"/>
    <lineage>
        <taxon>Bacteria</taxon>
        <taxon>Bacillati</taxon>
        <taxon>Actinomycetota</taxon>
        <taxon>Actinomycetes</taxon>
        <taxon>Micrococcales</taxon>
        <taxon>Micrococcaceae</taxon>
        <taxon>Micrococcus</taxon>
    </lineage>
</organism>
<keyword evidence="6 16" id="KW-0067">ATP-binding</keyword>
<comment type="catalytic activity">
    <reaction evidence="12">
        <text>2 D-alanine + ATP = D-alanyl-D-alanine + ADP + phosphate + H(+)</text>
        <dbReference type="Rhea" id="RHEA:11224"/>
        <dbReference type="ChEBI" id="CHEBI:15378"/>
        <dbReference type="ChEBI" id="CHEBI:30616"/>
        <dbReference type="ChEBI" id="CHEBI:43474"/>
        <dbReference type="ChEBI" id="CHEBI:57416"/>
        <dbReference type="ChEBI" id="CHEBI:57822"/>
        <dbReference type="ChEBI" id="CHEBI:456216"/>
        <dbReference type="EC" id="6.3.2.4"/>
    </reaction>
</comment>
<keyword evidence="7 15" id="KW-0460">Magnesium</keyword>
<feature type="domain" description="ATP-grasp" evidence="18">
    <location>
        <begin position="187"/>
        <end position="400"/>
    </location>
</feature>
<dbReference type="AlphaFoldDB" id="A0A1I7MGQ5"/>
<keyword evidence="11 12" id="KW-0961">Cell wall biogenesis/degradation</keyword>
<evidence type="ECO:0000256" key="5">
    <source>
        <dbReference type="ARBA" id="ARBA00022741"/>
    </source>
</evidence>
<dbReference type="Gene3D" id="3.40.50.20">
    <property type="match status" value="1"/>
</dbReference>